<evidence type="ECO:0000313" key="3">
    <source>
        <dbReference type="EMBL" id="WOD20217.1"/>
    </source>
</evidence>
<dbReference type="Proteomes" id="UP001302652">
    <property type="component" value="Chromosome 1"/>
</dbReference>
<keyword evidence="1" id="KW-1133">Transmembrane helix</keyword>
<proteinExistence type="predicted"/>
<dbReference type="Gene3D" id="6.10.340.10">
    <property type="match status" value="1"/>
</dbReference>
<dbReference type="PROSITE" id="PS50885">
    <property type="entry name" value="HAMP"/>
    <property type="match status" value="1"/>
</dbReference>
<evidence type="ECO:0000256" key="1">
    <source>
        <dbReference type="SAM" id="Phobius"/>
    </source>
</evidence>
<reference evidence="3 4" key="1">
    <citation type="submission" date="2023-10" db="EMBL/GenBank/DDBJ databases">
        <title>Surface-active antibiotics is a multifunctional adaptation for post-fire microbes.</title>
        <authorList>
            <person name="Liu M.D."/>
            <person name="Du Y."/>
            <person name="Koupaei S.K."/>
            <person name="Kim N.R."/>
            <person name="Zhang W."/>
            <person name="Traxler M.F."/>
        </authorList>
    </citation>
    <scope>NUCLEOTIDE SEQUENCE [LARGE SCALE GENOMIC DNA]</scope>
    <source>
        <strain evidence="3 4">F3</strain>
    </source>
</reference>
<protein>
    <submittedName>
        <fullName evidence="3">Methyl-accepting chemotaxis protein</fullName>
    </submittedName>
</protein>
<gene>
    <name evidence="3" type="ORF">RW095_28905</name>
</gene>
<dbReference type="EMBL" id="CP136513">
    <property type="protein sequence ID" value="WOD20217.1"/>
    <property type="molecule type" value="Genomic_DNA"/>
</dbReference>
<feature type="transmembrane region" description="Helical" evidence="1">
    <location>
        <begin position="33"/>
        <end position="55"/>
    </location>
</feature>
<evidence type="ECO:0000313" key="4">
    <source>
        <dbReference type="Proteomes" id="UP001302652"/>
    </source>
</evidence>
<organism evidence="3 4">
    <name type="scientific">Paraburkholderia kirstenboschensis</name>
    <dbReference type="NCBI Taxonomy" id="1245436"/>
    <lineage>
        <taxon>Bacteria</taxon>
        <taxon>Pseudomonadati</taxon>
        <taxon>Pseudomonadota</taxon>
        <taxon>Betaproteobacteria</taxon>
        <taxon>Burkholderiales</taxon>
        <taxon>Burkholderiaceae</taxon>
        <taxon>Paraburkholderia</taxon>
    </lineage>
</organism>
<dbReference type="SMART" id="SM00304">
    <property type="entry name" value="HAMP"/>
    <property type="match status" value="1"/>
</dbReference>
<dbReference type="RefSeq" id="WP_317022174.1">
    <property type="nucleotide sequence ID" value="NZ_CP136513.1"/>
</dbReference>
<dbReference type="SUPFAM" id="SSF158472">
    <property type="entry name" value="HAMP domain-like"/>
    <property type="match status" value="1"/>
</dbReference>
<evidence type="ECO:0000259" key="2">
    <source>
        <dbReference type="PROSITE" id="PS50885"/>
    </source>
</evidence>
<sequence length="119" mass="12656">MIWASRARGKSADCSERHGARAARCRADATASVLFHGLLSASIGSVLIGLTVAFFSWRTLRRATMGPLHAALRQFGAIAAGELTTRVAIRSNDEMATLLRGVASMQDKLRATVTSVRAG</sequence>
<feature type="domain" description="HAMP" evidence="2">
    <location>
        <begin position="62"/>
        <end position="114"/>
    </location>
</feature>
<name>A0ABZ0ESN7_9BURK</name>
<dbReference type="InterPro" id="IPR003660">
    <property type="entry name" value="HAMP_dom"/>
</dbReference>
<keyword evidence="1" id="KW-0812">Transmembrane</keyword>
<dbReference type="CDD" id="cd06225">
    <property type="entry name" value="HAMP"/>
    <property type="match status" value="1"/>
</dbReference>
<keyword evidence="4" id="KW-1185">Reference proteome</keyword>
<dbReference type="Pfam" id="PF00672">
    <property type="entry name" value="HAMP"/>
    <property type="match status" value="1"/>
</dbReference>
<keyword evidence="1" id="KW-0472">Membrane</keyword>
<accession>A0ABZ0ESN7</accession>